<dbReference type="PROSITE" id="PS51257">
    <property type="entry name" value="PROKAR_LIPOPROTEIN"/>
    <property type="match status" value="1"/>
</dbReference>
<proteinExistence type="predicted"/>
<name>A0ABY4FAX8_9BACT</name>
<evidence type="ECO:0000313" key="4">
    <source>
        <dbReference type="Proteomes" id="UP000831785"/>
    </source>
</evidence>
<gene>
    <name evidence="3" type="ORF">MUN80_25520</name>
</gene>
<dbReference type="EMBL" id="CP095049">
    <property type="protein sequence ID" value="UOQ53084.1"/>
    <property type="molecule type" value="Genomic_DNA"/>
</dbReference>
<feature type="signal peptide" evidence="2">
    <location>
        <begin position="1"/>
        <end position="32"/>
    </location>
</feature>
<sequence>MGTTAIRAAAIRANRITLVVMCSLLLAQACHRGAYTQDTGTKHTRPAYNRPAKLRTSLNVTDPEQANPTRL</sequence>
<reference evidence="3 4" key="1">
    <citation type="submission" date="2022-04" db="EMBL/GenBank/DDBJ databases">
        <title>Hymenobacter sp. isolated from the air.</title>
        <authorList>
            <person name="Won M."/>
            <person name="Lee C.-M."/>
            <person name="Woen H.-Y."/>
            <person name="Kwon S.-W."/>
        </authorList>
    </citation>
    <scope>NUCLEOTIDE SEQUENCE [LARGE SCALE GENOMIC DNA]</scope>
    <source>
        <strain evidence="4">5116 S-27</strain>
    </source>
</reference>
<feature type="compositionally biased region" description="Polar residues" evidence="1">
    <location>
        <begin position="56"/>
        <end position="71"/>
    </location>
</feature>
<evidence type="ECO:0008006" key="5">
    <source>
        <dbReference type="Google" id="ProtNLM"/>
    </source>
</evidence>
<keyword evidence="4" id="KW-1185">Reference proteome</keyword>
<organism evidence="3 4">
    <name type="scientific">Hymenobacter cellulosivorans</name>
    <dbReference type="NCBI Taxonomy" id="2932249"/>
    <lineage>
        <taxon>Bacteria</taxon>
        <taxon>Pseudomonadati</taxon>
        <taxon>Bacteroidota</taxon>
        <taxon>Cytophagia</taxon>
        <taxon>Cytophagales</taxon>
        <taxon>Hymenobacteraceae</taxon>
        <taxon>Hymenobacter</taxon>
    </lineage>
</organism>
<dbReference type="Proteomes" id="UP000831785">
    <property type="component" value="Chromosome"/>
</dbReference>
<dbReference type="RefSeq" id="WP_244717834.1">
    <property type="nucleotide sequence ID" value="NZ_CP095049.1"/>
</dbReference>
<feature type="chain" id="PRO_5045385737" description="Secreted protein" evidence="2">
    <location>
        <begin position="33"/>
        <end position="71"/>
    </location>
</feature>
<evidence type="ECO:0000256" key="1">
    <source>
        <dbReference type="SAM" id="MobiDB-lite"/>
    </source>
</evidence>
<accession>A0ABY4FAX8</accession>
<feature type="region of interest" description="Disordered" evidence="1">
    <location>
        <begin position="35"/>
        <end position="71"/>
    </location>
</feature>
<evidence type="ECO:0000313" key="3">
    <source>
        <dbReference type="EMBL" id="UOQ53084.1"/>
    </source>
</evidence>
<evidence type="ECO:0000256" key="2">
    <source>
        <dbReference type="SAM" id="SignalP"/>
    </source>
</evidence>
<keyword evidence="2" id="KW-0732">Signal</keyword>
<protein>
    <recommendedName>
        <fullName evidence="5">Secreted protein</fullName>
    </recommendedName>
</protein>